<proteinExistence type="predicted"/>
<dbReference type="SUPFAM" id="SSF56112">
    <property type="entry name" value="Protein kinase-like (PK-like)"/>
    <property type="match status" value="1"/>
</dbReference>
<reference evidence="1" key="1">
    <citation type="submission" date="2018-04" db="EMBL/GenBank/DDBJ databases">
        <title>Transcriptome of Schizaphis graminum biotype I.</title>
        <authorList>
            <person name="Scully E.D."/>
            <person name="Geib S.M."/>
            <person name="Palmer N.A."/>
            <person name="Koch K."/>
            <person name="Bradshaw J."/>
            <person name="Heng-Moss T."/>
            <person name="Sarath G."/>
        </authorList>
    </citation>
    <scope>NUCLEOTIDE SEQUENCE</scope>
</reference>
<organism evidence="1">
    <name type="scientific">Schizaphis graminum</name>
    <name type="common">Green bug aphid</name>
    <dbReference type="NCBI Taxonomy" id="13262"/>
    <lineage>
        <taxon>Eukaryota</taxon>
        <taxon>Metazoa</taxon>
        <taxon>Ecdysozoa</taxon>
        <taxon>Arthropoda</taxon>
        <taxon>Hexapoda</taxon>
        <taxon>Insecta</taxon>
        <taxon>Pterygota</taxon>
        <taxon>Neoptera</taxon>
        <taxon>Paraneoptera</taxon>
        <taxon>Hemiptera</taxon>
        <taxon>Sternorrhyncha</taxon>
        <taxon>Aphidomorpha</taxon>
        <taxon>Aphidoidea</taxon>
        <taxon>Aphididae</taxon>
        <taxon>Aphidini</taxon>
        <taxon>Schizaphis</taxon>
    </lineage>
</organism>
<dbReference type="InterPro" id="IPR011009">
    <property type="entry name" value="Kinase-like_dom_sf"/>
</dbReference>
<name>A0A2S2NXQ0_SCHGA</name>
<dbReference type="Pfam" id="PF02958">
    <property type="entry name" value="EcKL"/>
    <property type="match status" value="1"/>
</dbReference>
<evidence type="ECO:0000313" key="1">
    <source>
        <dbReference type="EMBL" id="MBY21993.1"/>
    </source>
</evidence>
<dbReference type="PANTHER" id="PTHR11012">
    <property type="entry name" value="PROTEIN KINASE-LIKE DOMAIN-CONTAINING"/>
    <property type="match status" value="1"/>
</dbReference>
<dbReference type="AlphaFoldDB" id="A0A2S2NXQ0"/>
<protein>
    <recommendedName>
        <fullName evidence="2">CHK kinase-like domain-containing protein</fullName>
    </recommendedName>
</protein>
<sequence length="143" mass="16533">MFRYDETGLPVDVLLFDFGTARYGSPALDILFFLYMNTTQNMRESHWDDLLNEYCSTLVKSVPSGVRVPNRTEIDSEIAICAFRGFSNVSFFLPHQMETDLNYNEEMNEEETIEWLLQLGGENATDRVADVIQHIVDMKYTNV</sequence>
<evidence type="ECO:0008006" key="2">
    <source>
        <dbReference type="Google" id="ProtNLM"/>
    </source>
</evidence>
<dbReference type="InterPro" id="IPR004119">
    <property type="entry name" value="EcKL"/>
</dbReference>
<dbReference type="PANTHER" id="PTHR11012:SF8">
    <property type="entry name" value="JUVENILE HORMONE-INDUCIBLE PROTEIN 26"/>
    <property type="match status" value="1"/>
</dbReference>
<gene>
    <name evidence="1" type="ORF">g.166493</name>
</gene>
<dbReference type="EMBL" id="GGMR01009374">
    <property type="protein sequence ID" value="MBY21993.1"/>
    <property type="molecule type" value="Transcribed_RNA"/>
</dbReference>
<accession>A0A2S2NXQ0</accession>